<evidence type="ECO:0000256" key="1">
    <source>
        <dbReference type="ARBA" id="ARBA00008985"/>
    </source>
</evidence>
<protein>
    <recommendedName>
        <fullName evidence="4 8">Protein N-terminal glutamine amidohydrolase</fullName>
        <ecNumber evidence="3 8">3.5.1.122</ecNumber>
    </recommendedName>
    <alternativeName>
        <fullName evidence="6 8">Protein NH2-terminal glutamine deamidase</fullName>
    </alternativeName>
</protein>
<evidence type="ECO:0000256" key="6">
    <source>
        <dbReference type="ARBA" id="ARBA00029677"/>
    </source>
</evidence>
<dbReference type="Gene3D" id="3.10.620.10">
    <property type="entry name" value="Protein N-terminal glutamine amidohydrolase, alpha beta roll"/>
    <property type="match status" value="1"/>
</dbReference>
<evidence type="ECO:0000313" key="10">
    <source>
        <dbReference type="EMBL" id="CCM03693.1"/>
    </source>
</evidence>
<dbReference type="RefSeq" id="XP_012182976.1">
    <property type="nucleotide sequence ID" value="XM_012327586.1"/>
</dbReference>
<dbReference type="EMBL" id="HE797124">
    <property type="protein sequence ID" value="CCM03693.1"/>
    <property type="molecule type" value="Genomic_DNA"/>
</dbReference>
<gene>
    <name evidence="10" type="ORF">FIBRA_05838</name>
</gene>
<proteinExistence type="inferred from homology"/>
<comment type="subunit">
    <text evidence="2 8">Monomer.</text>
</comment>
<feature type="domain" description="Protein N-terminal glutamine amidohydrolase alpha beta roll" evidence="9">
    <location>
        <begin position="16"/>
        <end position="237"/>
    </location>
</feature>
<organism evidence="10 11">
    <name type="scientific">Fibroporia radiculosa</name>
    <dbReference type="NCBI Taxonomy" id="599839"/>
    <lineage>
        <taxon>Eukaryota</taxon>
        <taxon>Fungi</taxon>
        <taxon>Dikarya</taxon>
        <taxon>Basidiomycota</taxon>
        <taxon>Agaricomycotina</taxon>
        <taxon>Agaricomycetes</taxon>
        <taxon>Polyporales</taxon>
        <taxon>Fibroporiaceae</taxon>
        <taxon>Fibroporia</taxon>
    </lineage>
</organism>
<accession>J4GA71</accession>
<keyword evidence="11" id="KW-1185">Reference proteome</keyword>
<evidence type="ECO:0000256" key="5">
    <source>
        <dbReference type="ARBA" id="ARBA00022801"/>
    </source>
</evidence>
<evidence type="ECO:0000259" key="9">
    <source>
        <dbReference type="Pfam" id="PF09764"/>
    </source>
</evidence>
<name>J4GA71_9APHY</name>
<dbReference type="AlphaFoldDB" id="J4GA71"/>
<evidence type="ECO:0000256" key="8">
    <source>
        <dbReference type="RuleBase" id="RU367082"/>
    </source>
</evidence>
<reference evidence="10 11" key="1">
    <citation type="journal article" date="2012" name="Appl. Environ. Microbiol.">
        <title>Short-read sequencing for genomic analysis of the brown rot fungus Fibroporia radiculosa.</title>
        <authorList>
            <person name="Tang J.D."/>
            <person name="Perkins A.D."/>
            <person name="Sonstegard T.S."/>
            <person name="Schroeder S.G."/>
            <person name="Burgess S.C."/>
            <person name="Diehl S.V."/>
        </authorList>
    </citation>
    <scope>NUCLEOTIDE SEQUENCE [LARGE SCALE GENOMIC DNA]</scope>
    <source>
        <strain evidence="10 11">TFFH 294</strain>
    </source>
</reference>
<dbReference type="EC" id="3.5.1.122" evidence="3 8"/>
<dbReference type="GO" id="GO:0008418">
    <property type="term" value="F:protein-N-terminal asparagine amidohydrolase activity"/>
    <property type="evidence" value="ECO:0007669"/>
    <property type="project" value="UniProtKB-UniRule"/>
</dbReference>
<dbReference type="InterPro" id="IPR039733">
    <property type="entry name" value="NTAQ1"/>
</dbReference>
<evidence type="ECO:0000256" key="7">
    <source>
        <dbReference type="ARBA" id="ARBA00048768"/>
    </source>
</evidence>
<dbReference type="Pfam" id="PF09764">
    <property type="entry name" value="Nt_Gln_amidase"/>
    <property type="match status" value="1"/>
</dbReference>
<sequence length="250" mass="27876">MSSLSRTSAKRLVVEQVALWNQKAHEDVVIWDYHVVLVLRLRAHTQFRPEDPEPSAGSESASWEGEAWVYDFDTRLPIPCRCTGASRPPLQRRRARAYHHLIRSWLGGCRADYLVGTFPYAFDTTPSAHVSESYRSLFRVVPAAAYLDHFASDRSHMLADAAHPHSGYSSPPPTYPPISGCRARETGVVHNLMDRYVAMRLPPMASCSLPAVSDRAGAEDRTEGETAFGEVMDMAQFVYWITGARAVALA</sequence>
<comment type="catalytic activity">
    <reaction evidence="7 8">
        <text>N-terminal L-glutaminyl-[protein] + H2O = N-terminal L-glutamyl-[protein] + NH4(+)</text>
        <dbReference type="Rhea" id="RHEA:50680"/>
        <dbReference type="Rhea" id="RHEA-COMP:12668"/>
        <dbReference type="Rhea" id="RHEA-COMP:12777"/>
        <dbReference type="ChEBI" id="CHEBI:15377"/>
        <dbReference type="ChEBI" id="CHEBI:28938"/>
        <dbReference type="ChEBI" id="CHEBI:64721"/>
        <dbReference type="ChEBI" id="CHEBI:64722"/>
        <dbReference type="EC" id="3.5.1.122"/>
    </reaction>
</comment>
<dbReference type="InterPro" id="IPR023128">
    <property type="entry name" value="Prot_N_Gln_amidohydro_ab_roll"/>
</dbReference>
<dbReference type="HOGENOM" id="CLU_091083_0_0_1"/>
<dbReference type="PANTHER" id="PTHR13035:SF0">
    <property type="entry name" value="PROTEIN N-TERMINAL GLUTAMINE AMIDOHYDROLASE"/>
    <property type="match status" value="1"/>
</dbReference>
<keyword evidence="5 8" id="KW-0378">Hydrolase</keyword>
<dbReference type="GO" id="GO:0005829">
    <property type="term" value="C:cytosol"/>
    <property type="evidence" value="ECO:0007669"/>
    <property type="project" value="TreeGrafter"/>
</dbReference>
<dbReference type="GO" id="GO:0070773">
    <property type="term" value="F:protein-N-terminal glutamine amidohydrolase activity"/>
    <property type="evidence" value="ECO:0007669"/>
    <property type="project" value="UniProtKB-UniRule"/>
</dbReference>
<dbReference type="OrthoDB" id="191192at2759"/>
<dbReference type="PANTHER" id="PTHR13035">
    <property type="entry name" value="PROTEIN N-TERMINAL GLUTAMINE AMIDOHYDROLASE"/>
    <property type="match status" value="1"/>
</dbReference>
<dbReference type="Proteomes" id="UP000006352">
    <property type="component" value="Unassembled WGS sequence"/>
</dbReference>
<comment type="similarity">
    <text evidence="1 8">Belongs to the NTAQ1 family.</text>
</comment>
<evidence type="ECO:0000256" key="3">
    <source>
        <dbReference type="ARBA" id="ARBA00012718"/>
    </source>
</evidence>
<dbReference type="GeneID" id="24098604"/>
<evidence type="ECO:0000313" key="11">
    <source>
        <dbReference type="Proteomes" id="UP000006352"/>
    </source>
</evidence>
<comment type="function">
    <text evidence="8">Mediates the side-chain deamidation of N-terminal glutamine residues to glutamate, an important step in N-end rule pathway of protein degradation. Conversion of the resulting N-terminal glutamine to glutamate renders the protein susceptible to arginylation, polyubiquitination and degradation as specified by the N-end rule. Does not act on substrates with internal or C-terminal glutamine and does not act on non-glutamine residues in any position.</text>
</comment>
<dbReference type="InParanoid" id="J4GA71"/>
<evidence type="ECO:0000256" key="4">
    <source>
        <dbReference type="ARBA" id="ARBA00021247"/>
    </source>
</evidence>
<evidence type="ECO:0000256" key="2">
    <source>
        <dbReference type="ARBA" id="ARBA00011245"/>
    </source>
</evidence>
<dbReference type="GO" id="GO:0005634">
    <property type="term" value="C:nucleus"/>
    <property type="evidence" value="ECO:0007669"/>
    <property type="project" value="TreeGrafter"/>
</dbReference>
<dbReference type="InterPro" id="IPR037132">
    <property type="entry name" value="N_Gln_amidohydro_ab_roll_sf"/>
</dbReference>